<organism evidence="6 7">
    <name type="scientific">Rhodococcus oxybenzonivorans</name>
    <dbReference type="NCBI Taxonomy" id="1990687"/>
    <lineage>
        <taxon>Bacteria</taxon>
        <taxon>Bacillati</taxon>
        <taxon>Actinomycetota</taxon>
        <taxon>Actinomycetes</taxon>
        <taxon>Mycobacteriales</taxon>
        <taxon>Nocardiaceae</taxon>
        <taxon>Rhodococcus</taxon>
    </lineage>
</organism>
<dbReference type="PRINTS" id="PR00455">
    <property type="entry name" value="HTHTETR"/>
</dbReference>
<dbReference type="SUPFAM" id="SSF46689">
    <property type="entry name" value="Homeodomain-like"/>
    <property type="match status" value="1"/>
</dbReference>
<dbReference type="OrthoDB" id="4899232at2"/>
<dbReference type="GO" id="GO:0000976">
    <property type="term" value="F:transcription cis-regulatory region binding"/>
    <property type="evidence" value="ECO:0007669"/>
    <property type="project" value="TreeGrafter"/>
</dbReference>
<evidence type="ECO:0000256" key="3">
    <source>
        <dbReference type="ARBA" id="ARBA00023163"/>
    </source>
</evidence>
<reference evidence="6 7" key="1">
    <citation type="submission" date="2017-05" db="EMBL/GenBank/DDBJ databases">
        <title>Isolation of Rhodococcus sp. S2-17 biodegrading of BP-3.</title>
        <authorList>
            <person name="Lee Y."/>
            <person name="Kim K.H."/>
            <person name="Chun B.H."/>
            <person name="Jung H.S."/>
            <person name="Jeon C.O."/>
        </authorList>
    </citation>
    <scope>NUCLEOTIDE SEQUENCE [LARGE SCALE GENOMIC DNA]</scope>
    <source>
        <strain evidence="6 7">S2-17</strain>
    </source>
</reference>
<evidence type="ECO:0000313" key="7">
    <source>
        <dbReference type="Proteomes" id="UP000245711"/>
    </source>
</evidence>
<dbReference type="PANTHER" id="PTHR30055:SF234">
    <property type="entry name" value="HTH-TYPE TRANSCRIPTIONAL REGULATOR BETI"/>
    <property type="match status" value="1"/>
</dbReference>
<dbReference type="RefSeq" id="WP_109332114.1">
    <property type="nucleotide sequence ID" value="NZ_CP021354.1"/>
</dbReference>
<sequence>MPRNRRPVDRAEKRSEIVAAATALFVDDGYDNTSMGRIAAAAGVTTNTIYWYFRDKDELLIGVLDEVHSETLTRFATLNQVPLGEQLLWAVGELERYHRLVDTVHARTSISRQIDEWHNRFHSTWEGWVSRELTRLGTPAADIEPMTRVSIFVVESMLTHPQTHREKRAILDLLFRTVGTPTPQ</sequence>
<keyword evidence="3" id="KW-0804">Transcription</keyword>
<dbReference type="Gene3D" id="1.10.357.10">
    <property type="entry name" value="Tetracycline Repressor, domain 2"/>
    <property type="match status" value="1"/>
</dbReference>
<dbReference type="FunFam" id="1.10.10.60:FF:000141">
    <property type="entry name" value="TetR family transcriptional regulator"/>
    <property type="match status" value="1"/>
</dbReference>
<proteinExistence type="predicted"/>
<dbReference type="PROSITE" id="PS50977">
    <property type="entry name" value="HTH_TETR_2"/>
    <property type="match status" value="1"/>
</dbReference>
<protein>
    <submittedName>
        <fullName evidence="6">TetR family transcriptional regulator</fullName>
    </submittedName>
</protein>
<dbReference type="GO" id="GO:0003700">
    <property type="term" value="F:DNA-binding transcription factor activity"/>
    <property type="evidence" value="ECO:0007669"/>
    <property type="project" value="TreeGrafter"/>
</dbReference>
<feature type="domain" description="HTH tetR-type" evidence="5">
    <location>
        <begin position="11"/>
        <end position="71"/>
    </location>
</feature>
<keyword evidence="1" id="KW-0805">Transcription regulation</keyword>
<dbReference type="InterPro" id="IPR050109">
    <property type="entry name" value="HTH-type_TetR-like_transc_reg"/>
</dbReference>
<keyword evidence="7" id="KW-1185">Reference proteome</keyword>
<dbReference type="InterPro" id="IPR001647">
    <property type="entry name" value="HTH_TetR"/>
</dbReference>
<evidence type="ECO:0000256" key="1">
    <source>
        <dbReference type="ARBA" id="ARBA00023015"/>
    </source>
</evidence>
<accession>A0A2S2BYR3</accession>
<dbReference type="Pfam" id="PF00440">
    <property type="entry name" value="TetR_N"/>
    <property type="match status" value="1"/>
</dbReference>
<dbReference type="InterPro" id="IPR009057">
    <property type="entry name" value="Homeodomain-like_sf"/>
</dbReference>
<dbReference type="EMBL" id="CP021354">
    <property type="protein sequence ID" value="AWK73780.1"/>
    <property type="molecule type" value="Genomic_DNA"/>
</dbReference>
<dbReference type="PANTHER" id="PTHR30055">
    <property type="entry name" value="HTH-TYPE TRANSCRIPTIONAL REGULATOR RUTR"/>
    <property type="match status" value="1"/>
</dbReference>
<evidence type="ECO:0000313" key="6">
    <source>
        <dbReference type="EMBL" id="AWK73780.1"/>
    </source>
</evidence>
<evidence type="ECO:0000256" key="4">
    <source>
        <dbReference type="PROSITE-ProRule" id="PRU00335"/>
    </source>
</evidence>
<dbReference type="Proteomes" id="UP000245711">
    <property type="component" value="Chromosome"/>
</dbReference>
<feature type="DNA-binding region" description="H-T-H motif" evidence="4">
    <location>
        <begin position="34"/>
        <end position="53"/>
    </location>
</feature>
<keyword evidence="2 4" id="KW-0238">DNA-binding</keyword>
<dbReference type="KEGG" id="roz:CBI38_21670"/>
<name>A0A2S2BYR3_9NOCA</name>
<gene>
    <name evidence="6" type="ORF">CBI38_21670</name>
</gene>
<evidence type="ECO:0000256" key="2">
    <source>
        <dbReference type="ARBA" id="ARBA00023125"/>
    </source>
</evidence>
<dbReference type="AlphaFoldDB" id="A0A2S2BYR3"/>
<evidence type="ECO:0000259" key="5">
    <source>
        <dbReference type="PROSITE" id="PS50977"/>
    </source>
</evidence>
<dbReference type="GO" id="GO:0045892">
    <property type="term" value="P:negative regulation of DNA-templated transcription"/>
    <property type="evidence" value="ECO:0007669"/>
    <property type="project" value="UniProtKB-ARBA"/>
</dbReference>